<dbReference type="EMBL" id="FNFM01000014">
    <property type="protein sequence ID" value="SDK85347.1"/>
    <property type="molecule type" value="Genomic_DNA"/>
</dbReference>
<protein>
    <submittedName>
        <fullName evidence="2">Uncharacterized protein</fullName>
    </submittedName>
</protein>
<name>A0A1G9FAC3_ACTMZ</name>
<sequence>MGRPLPHVGPRSRREVPPSEQPCQPGRKTSRRRPPEFRRDSAARLRATGGPVRGRVRAVLTHREATRHIRQWCSTCPARLASADPAHPTRPVPGNRLHECVLESHPVDGPWFPGTSALPGSGTTTPACRAPADSPRRVPPPRLPPASCFSQDLPLRGPGARPMSVHRNRERAVGSVARASRKTPGDKAPLGPYRFSRAVNGAPPREKRAWRMASTPAEIYRGS</sequence>
<evidence type="ECO:0000313" key="2">
    <source>
        <dbReference type="EMBL" id="SDK85347.1"/>
    </source>
</evidence>
<evidence type="ECO:0000313" key="3">
    <source>
        <dbReference type="Proteomes" id="UP000199213"/>
    </source>
</evidence>
<feature type="region of interest" description="Disordered" evidence="1">
    <location>
        <begin position="1"/>
        <end position="50"/>
    </location>
</feature>
<reference evidence="3" key="1">
    <citation type="submission" date="2016-10" db="EMBL/GenBank/DDBJ databases">
        <authorList>
            <person name="Varghese N."/>
            <person name="Submissions S."/>
        </authorList>
    </citation>
    <scope>NUCLEOTIDE SEQUENCE [LARGE SCALE GENOMIC DNA]</scope>
    <source>
        <strain evidence="3">DSM 45460</strain>
    </source>
</reference>
<feature type="compositionally biased region" description="Basic and acidic residues" evidence="1">
    <location>
        <begin position="33"/>
        <end position="43"/>
    </location>
</feature>
<dbReference type="AlphaFoldDB" id="A0A1G9FAC3"/>
<organism evidence="2 3">
    <name type="scientific">Actinopolyspora mzabensis</name>
    <dbReference type="NCBI Taxonomy" id="995066"/>
    <lineage>
        <taxon>Bacteria</taxon>
        <taxon>Bacillati</taxon>
        <taxon>Actinomycetota</taxon>
        <taxon>Actinomycetes</taxon>
        <taxon>Actinopolysporales</taxon>
        <taxon>Actinopolysporaceae</taxon>
        <taxon>Actinopolyspora</taxon>
    </lineage>
</organism>
<keyword evidence="3" id="KW-1185">Reference proteome</keyword>
<accession>A0A1G9FAC3</accession>
<proteinExistence type="predicted"/>
<evidence type="ECO:0000256" key="1">
    <source>
        <dbReference type="SAM" id="MobiDB-lite"/>
    </source>
</evidence>
<dbReference type="Proteomes" id="UP000199213">
    <property type="component" value="Unassembled WGS sequence"/>
</dbReference>
<feature type="region of interest" description="Disordered" evidence="1">
    <location>
        <begin position="120"/>
        <end position="208"/>
    </location>
</feature>
<gene>
    <name evidence="2" type="ORF">SAMN04487820_11472</name>
</gene>